<evidence type="ECO:0000256" key="2">
    <source>
        <dbReference type="ARBA" id="ARBA00023002"/>
    </source>
</evidence>
<dbReference type="EMBL" id="BMLF01000004">
    <property type="protein sequence ID" value="GGM12444.1"/>
    <property type="molecule type" value="Genomic_DNA"/>
</dbReference>
<dbReference type="PANTHER" id="PTHR43669">
    <property type="entry name" value="5-KETO-D-GLUCONATE 5-REDUCTASE"/>
    <property type="match status" value="1"/>
</dbReference>
<evidence type="ECO:0000256" key="1">
    <source>
        <dbReference type="ARBA" id="ARBA00006484"/>
    </source>
</evidence>
<dbReference type="Pfam" id="PF13561">
    <property type="entry name" value="adh_short_C2"/>
    <property type="match status" value="1"/>
</dbReference>
<gene>
    <name evidence="3" type="ORF">GCM10011534_38250</name>
</gene>
<evidence type="ECO:0000313" key="3">
    <source>
        <dbReference type="EMBL" id="GGM12444.1"/>
    </source>
</evidence>
<evidence type="ECO:0008006" key="5">
    <source>
        <dbReference type="Google" id="ProtNLM"/>
    </source>
</evidence>
<keyword evidence="2" id="KW-0560">Oxidoreductase</keyword>
<dbReference type="PRINTS" id="PR00080">
    <property type="entry name" value="SDRFAMILY"/>
</dbReference>
<reference evidence="3" key="2">
    <citation type="submission" date="2020-09" db="EMBL/GenBank/DDBJ databases">
        <authorList>
            <person name="Sun Q."/>
            <person name="Zhou Y."/>
        </authorList>
    </citation>
    <scope>NUCLEOTIDE SEQUENCE</scope>
    <source>
        <strain evidence="3">CGMCC 1.6293</strain>
    </source>
</reference>
<dbReference type="InterPro" id="IPR020904">
    <property type="entry name" value="Sc_DH/Rdtase_CS"/>
</dbReference>
<proteinExistence type="inferred from homology"/>
<dbReference type="AlphaFoldDB" id="A0A917WKV2"/>
<dbReference type="InterPro" id="IPR002347">
    <property type="entry name" value="SDR_fam"/>
</dbReference>
<dbReference type="PRINTS" id="PR00081">
    <property type="entry name" value="GDHRDH"/>
</dbReference>
<dbReference type="Proteomes" id="UP000649829">
    <property type="component" value="Unassembled WGS sequence"/>
</dbReference>
<dbReference type="CDD" id="cd05233">
    <property type="entry name" value="SDR_c"/>
    <property type="match status" value="1"/>
</dbReference>
<comment type="caution">
    <text evidence="3">The sequence shown here is derived from an EMBL/GenBank/DDBJ whole genome shotgun (WGS) entry which is preliminary data.</text>
</comment>
<accession>A0A917WKV2</accession>
<dbReference type="PROSITE" id="PS00061">
    <property type="entry name" value="ADH_SHORT"/>
    <property type="match status" value="1"/>
</dbReference>
<name>A0A917WKV2_9RHOB</name>
<sequence length="185" mass="18998">MSWLGLKGRRVLVTGAAGGIGRAIAEGFAAQGAILALFDRDAEGLERTRATLPGTTEAIPLDLSDSDAIAPAVEAAASRIGPPDILVNVAAMSLPRSLATLTAEQFTLQMGVNTTAALLTAQAFRRLRDPARPGAITNVSSIAAAHAVPNGAAYSSSKAALSMLTRQLAVEWGPEGIRCNLLNPA</sequence>
<comment type="similarity">
    <text evidence="1">Belongs to the short-chain dehydrogenases/reductases (SDR) family.</text>
</comment>
<dbReference type="Gene3D" id="3.40.50.720">
    <property type="entry name" value="NAD(P)-binding Rossmann-like Domain"/>
    <property type="match status" value="1"/>
</dbReference>
<dbReference type="InterPro" id="IPR036291">
    <property type="entry name" value="NAD(P)-bd_dom_sf"/>
</dbReference>
<dbReference type="PANTHER" id="PTHR43669:SF3">
    <property type="entry name" value="ALCOHOL DEHYDROGENASE, PUTATIVE (AFU_ORTHOLOGUE AFUA_3G03445)-RELATED"/>
    <property type="match status" value="1"/>
</dbReference>
<keyword evidence="4" id="KW-1185">Reference proteome</keyword>
<reference evidence="3" key="1">
    <citation type="journal article" date="2014" name="Int. J. Syst. Evol. Microbiol.">
        <title>Complete genome sequence of Corynebacterium casei LMG S-19264T (=DSM 44701T), isolated from a smear-ripened cheese.</title>
        <authorList>
            <consortium name="US DOE Joint Genome Institute (JGI-PGF)"/>
            <person name="Walter F."/>
            <person name="Albersmeier A."/>
            <person name="Kalinowski J."/>
            <person name="Ruckert C."/>
        </authorList>
    </citation>
    <scope>NUCLEOTIDE SEQUENCE</scope>
    <source>
        <strain evidence="3">CGMCC 1.6293</strain>
    </source>
</reference>
<evidence type="ECO:0000313" key="4">
    <source>
        <dbReference type="Proteomes" id="UP000649829"/>
    </source>
</evidence>
<dbReference type="GO" id="GO:0016491">
    <property type="term" value="F:oxidoreductase activity"/>
    <property type="evidence" value="ECO:0007669"/>
    <property type="project" value="UniProtKB-KW"/>
</dbReference>
<dbReference type="SUPFAM" id="SSF51735">
    <property type="entry name" value="NAD(P)-binding Rossmann-fold domains"/>
    <property type="match status" value="1"/>
</dbReference>
<organism evidence="3 4">
    <name type="scientific">Pseudooceanicola nanhaiensis</name>
    <dbReference type="NCBI Taxonomy" id="375761"/>
    <lineage>
        <taxon>Bacteria</taxon>
        <taxon>Pseudomonadati</taxon>
        <taxon>Pseudomonadota</taxon>
        <taxon>Alphaproteobacteria</taxon>
        <taxon>Rhodobacterales</taxon>
        <taxon>Paracoccaceae</taxon>
        <taxon>Pseudooceanicola</taxon>
    </lineage>
</organism>
<protein>
    <recommendedName>
        <fullName evidence="5">2-deoxy-D-gluconate 3-dehydrogenase</fullName>
    </recommendedName>
</protein>